<feature type="transmembrane region" description="Helical" evidence="13">
    <location>
        <begin position="470"/>
        <end position="491"/>
    </location>
</feature>
<evidence type="ECO:0000259" key="15">
    <source>
        <dbReference type="PROSITE" id="PS50110"/>
    </source>
</evidence>
<dbReference type="Pfam" id="PF00072">
    <property type="entry name" value="Response_reg"/>
    <property type="match status" value="1"/>
</dbReference>
<dbReference type="InterPro" id="IPR036890">
    <property type="entry name" value="HATPase_C_sf"/>
</dbReference>
<dbReference type="PROSITE" id="PS50112">
    <property type="entry name" value="PAS"/>
    <property type="match status" value="1"/>
</dbReference>
<evidence type="ECO:0000259" key="14">
    <source>
        <dbReference type="PROSITE" id="PS50109"/>
    </source>
</evidence>
<accession>A0A3A6TGT6</accession>
<feature type="transmembrane region" description="Helical" evidence="13">
    <location>
        <begin position="375"/>
        <end position="397"/>
    </location>
</feature>
<dbReference type="InterPro" id="IPR000014">
    <property type="entry name" value="PAS"/>
</dbReference>
<evidence type="ECO:0000256" key="13">
    <source>
        <dbReference type="SAM" id="Phobius"/>
    </source>
</evidence>
<keyword evidence="7 13" id="KW-0812">Transmembrane</keyword>
<dbReference type="Gene3D" id="3.40.50.2300">
    <property type="match status" value="1"/>
</dbReference>
<dbReference type="SUPFAM" id="SSF47384">
    <property type="entry name" value="Homodimeric domain of signal transducing histidine kinase"/>
    <property type="match status" value="1"/>
</dbReference>
<dbReference type="Gene3D" id="3.30.565.10">
    <property type="entry name" value="Histidine kinase-like ATPase, C-terminal domain"/>
    <property type="match status" value="1"/>
</dbReference>
<dbReference type="CDD" id="cd10322">
    <property type="entry name" value="SLC5sbd"/>
    <property type="match status" value="1"/>
</dbReference>
<evidence type="ECO:0000256" key="6">
    <source>
        <dbReference type="ARBA" id="ARBA00022679"/>
    </source>
</evidence>
<dbReference type="EMBL" id="QYYH01000101">
    <property type="protein sequence ID" value="RJY10575.1"/>
    <property type="molecule type" value="Genomic_DNA"/>
</dbReference>
<feature type="modified residue" description="4-aspartylphosphate" evidence="11">
    <location>
        <position position="1072"/>
    </location>
</feature>
<dbReference type="Proteomes" id="UP000273022">
    <property type="component" value="Unassembled WGS sequence"/>
</dbReference>
<dbReference type="GO" id="GO:0009927">
    <property type="term" value="F:histidine phosphotransfer kinase activity"/>
    <property type="evidence" value="ECO:0007669"/>
    <property type="project" value="TreeGrafter"/>
</dbReference>
<feature type="transmembrane region" description="Helical" evidence="13">
    <location>
        <begin position="434"/>
        <end position="458"/>
    </location>
</feature>
<keyword evidence="18" id="KW-1185">Reference proteome</keyword>
<reference evidence="17 18" key="1">
    <citation type="submission" date="2018-09" db="EMBL/GenBank/DDBJ databases">
        <title>Phylogeny of the Shewanellaceae, and recommendation for two new genera, Pseudoshewanella and Parashewanella.</title>
        <authorList>
            <person name="Wang G."/>
        </authorList>
    </citation>
    <scope>NUCLEOTIDE SEQUENCE [LARGE SCALE GENOMIC DNA]</scope>
    <source>
        <strain evidence="17 18">KCTC 22492</strain>
    </source>
</reference>
<dbReference type="GO" id="GO:0005886">
    <property type="term" value="C:plasma membrane"/>
    <property type="evidence" value="ECO:0007669"/>
    <property type="project" value="TreeGrafter"/>
</dbReference>
<dbReference type="SUPFAM" id="SSF52172">
    <property type="entry name" value="CheY-like"/>
    <property type="match status" value="1"/>
</dbReference>
<dbReference type="Gene3D" id="3.30.450.20">
    <property type="entry name" value="PAS domain"/>
    <property type="match status" value="1"/>
</dbReference>
<dbReference type="PROSITE" id="PS50109">
    <property type="entry name" value="HIS_KIN"/>
    <property type="match status" value="1"/>
</dbReference>
<dbReference type="CDD" id="cd00156">
    <property type="entry name" value="REC"/>
    <property type="match status" value="1"/>
</dbReference>
<feature type="transmembrane region" description="Helical" evidence="13">
    <location>
        <begin position="6"/>
        <end position="27"/>
    </location>
</feature>
<dbReference type="InterPro" id="IPR001789">
    <property type="entry name" value="Sig_transdc_resp-reg_receiver"/>
</dbReference>
<dbReference type="GO" id="GO:0000155">
    <property type="term" value="F:phosphorelay sensor kinase activity"/>
    <property type="evidence" value="ECO:0007669"/>
    <property type="project" value="InterPro"/>
</dbReference>
<dbReference type="InterPro" id="IPR003661">
    <property type="entry name" value="HisK_dim/P_dom"/>
</dbReference>
<feature type="transmembrane region" description="Helical" evidence="13">
    <location>
        <begin position="185"/>
        <end position="212"/>
    </location>
</feature>
<evidence type="ECO:0000256" key="4">
    <source>
        <dbReference type="ARBA" id="ARBA00012438"/>
    </source>
</evidence>
<dbReference type="AlphaFoldDB" id="A0A3A6TGT6"/>
<evidence type="ECO:0000256" key="12">
    <source>
        <dbReference type="SAM" id="Coils"/>
    </source>
</evidence>
<feature type="transmembrane region" description="Helical" evidence="13">
    <location>
        <begin position="39"/>
        <end position="59"/>
    </location>
</feature>
<protein>
    <recommendedName>
        <fullName evidence="4">histidine kinase</fullName>
        <ecNumber evidence="4">2.7.13.3</ecNumber>
    </recommendedName>
</protein>
<evidence type="ECO:0000256" key="5">
    <source>
        <dbReference type="ARBA" id="ARBA00022553"/>
    </source>
</evidence>
<dbReference type="SMART" id="SM00387">
    <property type="entry name" value="HATPase_c"/>
    <property type="match status" value="1"/>
</dbReference>
<keyword evidence="10 13" id="KW-0472">Membrane</keyword>
<dbReference type="SMART" id="SM00091">
    <property type="entry name" value="PAS"/>
    <property type="match status" value="1"/>
</dbReference>
<dbReference type="RefSeq" id="WP_121854349.1">
    <property type="nucleotide sequence ID" value="NZ_CP037952.1"/>
</dbReference>
<dbReference type="Gene3D" id="1.20.1730.10">
    <property type="entry name" value="Sodium/glucose cotransporter"/>
    <property type="match status" value="1"/>
</dbReference>
<evidence type="ECO:0000256" key="3">
    <source>
        <dbReference type="ARBA" id="ARBA00006434"/>
    </source>
</evidence>
<evidence type="ECO:0000256" key="8">
    <source>
        <dbReference type="ARBA" id="ARBA00022777"/>
    </source>
</evidence>
<evidence type="ECO:0000256" key="10">
    <source>
        <dbReference type="ARBA" id="ARBA00023136"/>
    </source>
</evidence>
<dbReference type="InterPro" id="IPR035965">
    <property type="entry name" value="PAS-like_dom_sf"/>
</dbReference>
<feature type="transmembrane region" description="Helical" evidence="13">
    <location>
        <begin position="276"/>
        <end position="301"/>
    </location>
</feature>
<keyword evidence="12" id="KW-0175">Coiled coil</keyword>
<feature type="transmembrane region" description="Helical" evidence="13">
    <location>
        <begin position="237"/>
        <end position="255"/>
    </location>
</feature>
<dbReference type="PROSITE" id="PS50110">
    <property type="entry name" value="RESPONSE_REGULATORY"/>
    <property type="match status" value="1"/>
</dbReference>
<feature type="domain" description="PAS" evidence="16">
    <location>
        <begin position="614"/>
        <end position="651"/>
    </location>
</feature>
<comment type="similarity">
    <text evidence="3">Belongs to the sodium:solute symporter (SSF) (TC 2.A.21) family.</text>
</comment>
<feature type="domain" description="Histidine kinase" evidence="14">
    <location>
        <begin position="791"/>
        <end position="1002"/>
    </location>
</feature>
<gene>
    <name evidence="17" type="ORF">D5R81_14490</name>
</gene>
<dbReference type="InterPro" id="IPR005467">
    <property type="entry name" value="His_kinase_dom"/>
</dbReference>
<dbReference type="SMART" id="SM00388">
    <property type="entry name" value="HisKA"/>
    <property type="match status" value="1"/>
</dbReference>
<feature type="coiled-coil region" evidence="12">
    <location>
        <begin position="732"/>
        <end position="759"/>
    </location>
</feature>
<dbReference type="InterPro" id="IPR001734">
    <property type="entry name" value="Na/solute_symporter"/>
</dbReference>
<evidence type="ECO:0000256" key="11">
    <source>
        <dbReference type="PROSITE-ProRule" id="PRU00169"/>
    </source>
</evidence>
<dbReference type="EC" id="2.7.13.3" evidence="4"/>
<sequence length="1149" mass="128586">MFANWQLIMVSVIYAILLSGLAIWGNKHRHKITHNQQKLIYAFSLGVYCTSWSFLGISGQAAHNAYSFLPVYIIPALFFIFGWGFIQRVIRVSLTLNSTSVADLLANRFGKSQKLAVLISFSILIGTLPYLALQIKAIVSSYELLRQDNVLPDVLLGLVVTAILASFTILFGVRNIDVTERHLGIMIAIAFESILKLLTFLTIGLFVSFYLFDSPLEIWRQATENQPQSTKMSGHQWFSWIGLSIIVFSAFLCLPRQFQTMIVEAKDANVTATSRWLFPIYILLFALFAIPLGQAGKLLYAESLNPDAYVLFLPAFNGHSLMSLVGFIGTISAASAMVVVSTIAISTMLSNEVVFPTILKRKQFKNSKFEDFKTNFLVVRKVLVLLILALSFLMYSVAPPEKLATLGEIAFGAIAQIGPAFFAAFLWRKANFVAVFSGMFIGIGLWLVLNLLPIFGFYSHPFIGFSVSHTTLATLISLLTNVLFVIALSYLSRQSIQEQVQLEHFFEKRGFGPLKSTGFSKVSIDDLLLIISKFVGEEKSKQANIDFKIITNEIENKAELYHKLINHTEMILASVMGSTSARLVLASVFEGRQIDLAEMAYFIQHAENRQQKFSQYILQSAIENANDGISVIDKDLKIVAWNKAYLDLFNYPDDLVYIGCPVAELIKHNLIYQGKVPLSEVEEQVEKRIGYILQGSVHNTERSLANGSTIRIKGNSIPGGGFVMSFTDVTLYRKAEQVLQEKNLDLESLVSERTEALEQANVALSKSNQDLGMANQKIHIAHKQKTNYLKACSHDLMQPVSAARLFISALMQDKSLNKNQLETVKHIESSINNANDLIKDLNEISQIESGTITPQIEEINVDQLFLELFNEFELSCLQQNIFFKFIPTKLHIESDKKLLKRILQNLLSNACRYAPNSRLLLGCRRKGDFIEINVIDTGPGIPLEKHDLVFEQFVQLENRSATGLGLGLNISKGFCQLLGHQLSLKSNAGKGCNFSVLVPLSFSYTSKTEPFSHTANLKGLTVHCIDNEPQVTSGMEKLLTVWGCKVITSNSVSQALHVTEKFKDDIDLLLVDYQLEDDISGLGVIQKIRQDVAHIPAILITATLEKSLEQTAKKMDIEFMAKADISLELQTKIGDIIMQFYQKNYYEKE</sequence>
<evidence type="ECO:0000259" key="16">
    <source>
        <dbReference type="PROSITE" id="PS50112"/>
    </source>
</evidence>
<dbReference type="PROSITE" id="PS50283">
    <property type="entry name" value="NA_SOLUT_SYMP_3"/>
    <property type="match status" value="1"/>
</dbReference>
<keyword evidence="8" id="KW-0418">Kinase</keyword>
<evidence type="ECO:0000256" key="1">
    <source>
        <dbReference type="ARBA" id="ARBA00000085"/>
    </source>
</evidence>
<dbReference type="GO" id="GO:0022857">
    <property type="term" value="F:transmembrane transporter activity"/>
    <property type="evidence" value="ECO:0007669"/>
    <property type="project" value="InterPro"/>
</dbReference>
<dbReference type="InterPro" id="IPR038377">
    <property type="entry name" value="Na/Glc_symporter_sf"/>
</dbReference>
<comment type="caution">
    <text evidence="17">The sequence shown here is derived from an EMBL/GenBank/DDBJ whole genome shotgun (WGS) entry which is preliminary data.</text>
</comment>
<proteinExistence type="inferred from homology"/>
<feature type="transmembrane region" description="Helical" evidence="13">
    <location>
        <begin position="155"/>
        <end position="173"/>
    </location>
</feature>
<dbReference type="SUPFAM" id="SSF55785">
    <property type="entry name" value="PYP-like sensor domain (PAS domain)"/>
    <property type="match status" value="1"/>
</dbReference>
<feature type="transmembrane region" description="Helical" evidence="13">
    <location>
        <begin position="65"/>
        <end position="86"/>
    </location>
</feature>
<feature type="domain" description="Response regulatory" evidence="15">
    <location>
        <begin position="1021"/>
        <end position="1144"/>
    </location>
</feature>
<dbReference type="SMART" id="SM00448">
    <property type="entry name" value="REC"/>
    <property type="match status" value="1"/>
</dbReference>
<evidence type="ECO:0000313" key="17">
    <source>
        <dbReference type="EMBL" id="RJY10575.1"/>
    </source>
</evidence>
<evidence type="ECO:0000256" key="9">
    <source>
        <dbReference type="ARBA" id="ARBA00022989"/>
    </source>
</evidence>
<dbReference type="Pfam" id="PF00512">
    <property type="entry name" value="HisKA"/>
    <property type="match status" value="1"/>
</dbReference>
<organism evidence="17 18">
    <name type="scientific">Parashewanella spongiae</name>
    <dbReference type="NCBI Taxonomy" id="342950"/>
    <lineage>
        <taxon>Bacteria</taxon>
        <taxon>Pseudomonadati</taxon>
        <taxon>Pseudomonadota</taxon>
        <taxon>Gammaproteobacteria</taxon>
        <taxon>Alteromonadales</taxon>
        <taxon>Shewanellaceae</taxon>
        <taxon>Parashewanella</taxon>
    </lineage>
</organism>
<comment type="catalytic activity">
    <reaction evidence="1">
        <text>ATP + protein L-histidine = ADP + protein N-phospho-L-histidine.</text>
        <dbReference type="EC" id="2.7.13.3"/>
    </reaction>
</comment>
<dbReference type="Gene3D" id="1.10.287.130">
    <property type="match status" value="1"/>
</dbReference>
<comment type="subcellular location">
    <subcellularLocation>
        <location evidence="2">Membrane</location>
        <topology evidence="2">Multi-pass membrane protein</topology>
    </subcellularLocation>
</comment>
<feature type="transmembrane region" description="Helical" evidence="13">
    <location>
        <begin position="115"/>
        <end position="135"/>
    </location>
</feature>
<dbReference type="Pfam" id="PF12860">
    <property type="entry name" value="PAS_7"/>
    <property type="match status" value="1"/>
</dbReference>
<dbReference type="CDD" id="cd00130">
    <property type="entry name" value="PAS"/>
    <property type="match status" value="1"/>
</dbReference>
<dbReference type="OrthoDB" id="9764438at2"/>
<dbReference type="InterPro" id="IPR004358">
    <property type="entry name" value="Sig_transdc_His_kin-like_C"/>
</dbReference>
<dbReference type="SUPFAM" id="SSF55874">
    <property type="entry name" value="ATPase domain of HSP90 chaperone/DNA topoisomerase II/histidine kinase"/>
    <property type="match status" value="1"/>
</dbReference>
<dbReference type="InterPro" id="IPR011006">
    <property type="entry name" value="CheY-like_superfamily"/>
</dbReference>
<feature type="transmembrane region" description="Helical" evidence="13">
    <location>
        <begin position="409"/>
        <end position="427"/>
    </location>
</feature>
<feature type="transmembrane region" description="Helical" evidence="13">
    <location>
        <begin position="321"/>
        <end position="354"/>
    </location>
</feature>
<evidence type="ECO:0000313" key="18">
    <source>
        <dbReference type="Proteomes" id="UP000273022"/>
    </source>
</evidence>
<dbReference type="PRINTS" id="PR00344">
    <property type="entry name" value="BCTRLSENSOR"/>
</dbReference>
<dbReference type="InterPro" id="IPR003594">
    <property type="entry name" value="HATPase_dom"/>
</dbReference>
<evidence type="ECO:0000256" key="2">
    <source>
        <dbReference type="ARBA" id="ARBA00004141"/>
    </source>
</evidence>
<keyword evidence="5 11" id="KW-0597">Phosphoprotein</keyword>
<keyword evidence="6" id="KW-0808">Transferase</keyword>
<dbReference type="InterPro" id="IPR036097">
    <property type="entry name" value="HisK_dim/P_sf"/>
</dbReference>
<dbReference type="PANTHER" id="PTHR43047:SF9">
    <property type="entry name" value="HISTIDINE KINASE"/>
    <property type="match status" value="1"/>
</dbReference>
<keyword evidence="9 13" id="KW-1133">Transmembrane helix</keyword>
<dbReference type="Pfam" id="PF02518">
    <property type="entry name" value="HATPase_c"/>
    <property type="match status" value="1"/>
</dbReference>
<dbReference type="PANTHER" id="PTHR43047">
    <property type="entry name" value="TWO-COMPONENT HISTIDINE PROTEIN KINASE"/>
    <property type="match status" value="1"/>
</dbReference>
<evidence type="ECO:0000256" key="7">
    <source>
        <dbReference type="ARBA" id="ARBA00022692"/>
    </source>
</evidence>
<name>A0A3A6TGT6_9GAMM</name>